<protein>
    <submittedName>
        <fullName evidence="1">ATP-dependent DNA helicase</fullName>
    </submittedName>
</protein>
<keyword evidence="1" id="KW-0067">ATP-binding</keyword>
<keyword evidence="2" id="KW-1185">Reference proteome</keyword>
<dbReference type="Proteomes" id="UP001054945">
    <property type="component" value="Unassembled WGS sequence"/>
</dbReference>
<proteinExistence type="predicted"/>
<accession>A0AAV4QDL1</accession>
<evidence type="ECO:0000313" key="2">
    <source>
        <dbReference type="Proteomes" id="UP001054945"/>
    </source>
</evidence>
<keyword evidence="1" id="KW-0547">Nucleotide-binding</keyword>
<reference evidence="1 2" key="1">
    <citation type="submission" date="2021-06" db="EMBL/GenBank/DDBJ databases">
        <title>Caerostris extrusa draft genome.</title>
        <authorList>
            <person name="Kono N."/>
            <person name="Arakawa K."/>
        </authorList>
    </citation>
    <scope>NUCLEOTIDE SEQUENCE [LARGE SCALE GENOMIC DNA]</scope>
</reference>
<evidence type="ECO:0000313" key="1">
    <source>
        <dbReference type="EMBL" id="GIY06125.1"/>
    </source>
</evidence>
<dbReference type="GO" id="GO:0004386">
    <property type="term" value="F:helicase activity"/>
    <property type="evidence" value="ECO:0007669"/>
    <property type="project" value="UniProtKB-KW"/>
</dbReference>
<sequence>MDLVRDNPSHGQIILRAFGLFGDLMELLPVRGHQVFQQPEHMKPATHLWRKFRLVELKPNMCQQGDTTLIDVA</sequence>
<keyword evidence="1" id="KW-0347">Helicase</keyword>
<organism evidence="1 2">
    <name type="scientific">Caerostris extrusa</name>
    <name type="common">Bark spider</name>
    <name type="synonym">Caerostris bankana</name>
    <dbReference type="NCBI Taxonomy" id="172846"/>
    <lineage>
        <taxon>Eukaryota</taxon>
        <taxon>Metazoa</taxon>
        <taxon>Ecdysozoa</taxon>
        <taxon>Arthropoda</taxon>
        <taxon>Chelicerata</taxon>
        <taxon>Arachnida</taxon>
        <taxon>Araneae</taxon>
        <taxon>Araneomorphae</taxon>
        <taxon>Entelegynae</taxon>
        <taxon>Araneoidea</taxon>
        <taxon>Araneidae</taxon>
        <taxon>Caerostris</taxon>
    </lineage>
</organism>
<name>A0AAV4QDL1_CAEEX</name>
<keyword evidence="1" id="KW-0378">Hydrolase</keyword>
<comment type="caution">
    <text evidence="1">The sequence shown here is derived from an EMBL/GenBank/DDBJ whole genome shotgun (WGS) entry which is preliminary data.</text>
</comment>
<dbReference type="EMBL" id="BPLR01005927">
    <property type="protein sequence ID" value="GIY06125.1"/>
    <property type="molecule type" value="Genomic_DNA"/>
</dbReference>
<dbReference type="AlphaFoldDB" id="A0AAV4QDL1"/>
<gene>
    <name evidence="1" type="primary">pif1</name>
    <name evidence="1" type="ORF">CEXT_639831</name>
</gene>